<sequence>MLLIDLNCHGHLMPLPNHTVQKILAGTVPHTNRRAEKEVRRNYSLFTFKLSMKSAVLCVQISESIVANYKWLWTPNLETVQRQIINMVV</sequence>
<dbReference type="WBParaSite" id="nRc.2.0.1.t17405-RA">
    <property type="protein sequence ID" value="nRc.2.0.1.t17405-RA"/>
    <property type="gene ID" value="nRc.2.0.1.g17405"/>
</dbReference>
<reference evidence="2" key="1">
    <citation type="submission" date="2022-11" db="UniProtKB">
        <authorList>
            <consortium name="WormBaseParasite"/>
        </authorList>
    </citation>
    <scope>IDENTIFICATION</scope>
</reference>
<keyword evidence="1" id="KW-1185">Reference proteome</keyword>
<dbReference type="Proteomes" id="UP000887565">
    <property type="component" value="Unplaced"/>
</dbReference>
<proteinExistence type="predicted"/>
<organism evidence="1 2">
    <name type="scientific">Romanomermis culicivorax</name>
    <name type="common">Nematode worm</name>
    <dbReference type="NCBI Taxonomy" id="13658"/>
    <lineage>
        <taxon>Eukaryota</taxon>
        <taxon>Metazoa</taxon>
        <taxon>Ecdysozoa</taxon>
        <taxon>Nematoda</taxon>
        <taxon>Enoplea</taxon>
        <taxon>Dorylaimia</taxon>
        <taxon>Mermithida</taxon>
        <taxon>Mermithoidea</taxon>
        <taxon>Mermithidae</taxon>
        <taxon>Romanomermis</taxon>
    </lineage>
</organism>
<protein>
    <submittedName>
        <fullName evidence="2">Transposase</fullName>
    </submittedName>
</protein>
<dbReference type="AlphaFoldDB" id="A0A915IVI3"/>
<evidence type="ECO:0000313" key="2">
    <source>
        <dbReference type="WBParaSite" id="nRc.2.0.1.t17405-RA"/>
    </source>
</evidence>
<accession>A0A915IVI3</accession>
<name>A0A915IVI3_ROMCU</name>
<evidence type="ECO:0000313" key="1">
    <source>
        <dbReference type="Proteomes" id="UP000887565"/>
    </source>
</evidence>